<dbReference type="AlphaFoldDB" id="A0A919T819"/>
<dbReference type="Pfam" id="PF13814">
    <property type="entry name" value="Replic_Relax"/>
    <property type="match status" value="1"/>
</dbReference>
<evidence type="ECO:0008006" key="3">
    <source>
        <dbReference type="Google" id="ProtNLM"/>
    </source>
</evidence>
<reference evidence="1 2" key="1">
    <citation type="submission" date="2021-03" db="EMBL/GenBank/DDBJ databases">
        <title>Whole genome shotgun sequence of Actinoplanes toevensis NBRC 105298.</title>
        <authorList>
            <person name="Komaki H."/>
            <person name="Tamura T."/>
        </authorList>
    </citation>
    <scope>NUCLEOTIDE SEQUENCE [LARGE SCALE GENOMIC DNA]</scope>
    <source>
        <strain evidence="1 2">NBRC 105298</strain>
    </source>
</reference>
<proteinExistence type="predicted"/>
<name>A0A919T819_9ACTN</name>
<evidence type="ECO:0000313" key="2">
    <source>
        <dbReference type="Proteomes" id="UP000677082"/>
    </source>
</evidence>
<dbReference type="Proteomes" id="UP000677082">
    <property type="component" value="Unassembled WGS sequence"/>
</dbReference>
<sequence>MSANSSSSSVFDPLKSARVLTLRDRLLLSWLAEHYVLSTSQVTAALFPSRRIAQRRLTALTRNGALSAFRYNPTAADPVLYRIGALPRYGLGVPEIDPADLRYSLGPLGVLLHPTAYHDPDDIKAKPPRTHLERRTRIERSHTRRHLMGVNRFFTDLYAHARTHPGARLTHWWSEQHATTVFGGRYRNSSEGPAAEPIIIRPDGHGTWQVGDTTIGLFLEYDNDTMSVLEVVRKLRHYEYLALQPDGPRWPVLLWVPTADRERRLQQALADTPMAVTVATAVHCRTPAQAIWAPVDQPGIRLRLHELPSGPVEGFHDRALPTDLKN</sequence>
<protein>
    <recommendedName>
        <fullName evidence="3">Replication-relaxation</fullName>
    </recommendedName>
</protein>
<accession>A0A919T819</accession>
<gene>
    <name evidence="1" type="ORF">Ato02nite_019250</name>
</gene>
<dbReference type="RefSeq" id="WP_213006078.1">
    <property type="nucleotide sequence ID" value="NZ_BOQN01000023.1"/>
</dbReference>
<keyword evidence="2" id="KW-1185">Reference proteome</keyword>
<comment type="caution">
    <text evidence="1">The sequence shown here is derived from an EMBL/GenBank/DDBJ whole genome shotgun (WGS) entry which is preliminary data.</text>
</comment>
<organism evidence="1 2">
    <name type="scientific">Paractinoplanes toevensis</name>
    <dbReference type="NCBI Taxonomy" id="571911"/>
    <lineage>
        <taxon>Bacteria</taxon>
        <taxon>Bacillati</taxon>
        <taxon>Actinomycetota</taxon>
        <taxon>Actinomycetes</taxon>
        <taxon>Micromonosporales</taxon>
        <taxon>Micromonosporaceae</taxon>
        <taxon>Paractinoplanes</taxon>
    </lineage>
</organism>
<dbReference type="InterPro" id="IPR025855">
    <property type="entry name" value="Replic_Relax"/>
</dbReference>
<evidence type="ECO:0000313" key="1">
    <source>
        <dbReference type="EMBL" id="GIM90132.1"/>
    </source>
</evidence>
<dbReference type="EMBL" id="BOQN01000023">
    <property type="protein sequence ID" value="GIM90132.1"/>
    <property type="molecule type" value="Genomic_DNA"/>
</dbReference>